<evidence type="ECO:0000259" key="6">
    <source>
        <dbReference type="Pfam" id="PF02826"/>
    </source>
</evidence>
<dbReference type="InterPro" id="IPR029753">
    <property type="entry name" value="D-isomer_DH_CS"/>
</dbReference>
<feature type="domain" description="D-isomer specific 2-hydroxyacid dehydrogenase catalytic" evidence="5">
    <location>
        <begin position="26"/>
        <end position="313"/>
    </location>
</feature>
<evidence type="ECO:0000256" key="1">
    <source>
        <dbReference type="ARBA" id="ARBA00005854"/>
    </source>
</evidence>
<feature type="domain" description="D-isomer specific 2-hydroxyacid dehydrogenase NAD-binding" evidence="6">
    <location>
        <begin position="114"/>
        <end position="286"/>
    </location>
</feature>
<dbReference type="Pfam" id="PF02826">
    <property type="entry name" value="2-Hacid_dh_C"/>
    <property type="match status" value="1"/>
</dbReference>
<dbReference type="InterPro" id="IPR006139">
    <property type="entry name" value="D-isomer_2_OHA_DH_cat_dom"/>
</dbReference>
<accession>A0ABS4BJD1</accession>
<evidence type="ECO:0000313" key="8">
    <source>
        <dbReference type="Proteomes" id="UP000678276"/>
    </source>
</evidence>
<dbReference type="InterPro" id="IPR036291">
    <property type="entry name" value="NAD(P)-bd_dom_sf"/>
</dbReference>
<proteinExistence type="inferred from homology"/>
<evidence type="ECO:0000256" key="3">
    <source>
        <dbReference type="ARBA" id="ARBA00023027"/>
    </source>
</evidence>
<evidence type="ECO:0000259" key="5">
    <source>
        <dbReference type="Pfam" id="PF00389"/>
    </source>
</evidence>
<comment type="similarity">
    <text evidence="1 4">Belongs to the D-isomer specific 2-hydroxyacid dehydrogenase family.</text>
</comment>
<gene>
    <name evidence="7" type="ORF">J6595_14925</name>
</gene>
<organism evidence="7 8">
    <name type="scientific">Jiella mangrovi</name>
    <dbReference type="NCBI Taxonomy" id="2821407"/>
    <lineage>
        <taxon>Bacteria</taxon>
        <taxon>Pseudomonadati</taxon>
        <taxon>Pseudomonadota</taxon>
        <taxon>Alphaproteobacteria</taxon>
        <taxon>Hyphomicrobiales</taxon>
        <taxon>Aurantimonadaceae</taxon>
        <taxon>Jiella</taxon>
    </lineage>
</organism>
<dbReference type="Pfam" id="PF00389">
    <property type="entry name" value="2-Hacid_dh"/>
    <property type="match status" value="1"/>
</dbReference>
<evidence type="ECO:0000313" key="7">
    <source>
        <dbReference type="EMBL" id="MBP0616877.1"/>
    </source>
</evidence>
<evidence type="ECO:0000256" key="4">
    <source>
        <dbReference type="RuleBase" id="RU003719"/>
    </source>
</evidence>
<evidence type="ECO:0000256" key="2">
    <source>
        <dbReference type="ARBA" id="ARBA00023002"/>
    </source>
</evidence>
<comment type="caution">
    <text evidence="7">The sequence shown here is derived from an EMBL/GenBank/DDBJ whole genome shotgun (WGS) entry which is preliminary data.</text>
</comment>
<dbReference type="PROSITE" id="PS00671">
    <property type="entry name" value="D_2_HYDROXYACID_DH_3"/>
    <property type="match status" value="1"/>
</dbReference>
<keyword evidence="3" id="KW-0520">NAD</keyword>
<name>A0ABS4BJD1_9HYPH</name>
<dbReference type="Gene3D" id="3.40.50.720">
    <property type="entry name" value="NAD(P)-binding Rossmann-like Domain"/>
    <property type="match status" value="2"/>
</dbReference>
<dbReference type="InterPro" id="IPR006140">
    <property type="entry name" value="D-isomer_DH_NAD-bd"/>
</dbReference>
<dbReference type="SUPFAM" id="SSF51735">
    <property type="entry name" value="NAD(P)-binding Rossmann-fold domains"/>
    <property type="match status" value="1"/>
</dbReference>
<dbReference type="PANTHER" id="PTHR42789">
    <property type="entry name" value="D-ISOMER SPECIFIC 2-HYDROXYACID DEHYDROGENASE FAMILY PROTEIN (AFU_ORTHOLOGUE AFUA_6G10090)"/>
    <property type="match status" value="1"/>
</dbReference>
<dbReference type="EMBL" id="JAGJCF010000011">
    <property type="protein sequence ID" value="MBP0616877.1"/>
    <property type="molecule type" value="Genomic_DNA"/>
</dbReference>
<dbReference type="SUPFAM" id="SSF52283">
    <property type="entry name" value="Formate/glycerate dehydrogenase catalytic domain-like"/>
    <property type="match status" value="1"/>
</dbReference>
<reference evidence="7 8" key="1">
    <citation type="submission" date="2021-04" db="EMBL/GenBank/DDBJ databases">
        <title>Whole genome sequence of Jiella sp. KSK16Y-1.</title>
        <authorList>
            <person name="Tuo L."/>
        </authorList>
    </citation>
    <scope>NUCLEOTIDE SEQUENCE [LARGE SCALE GENOMIC DNA]</scope>
    <source>
        <strain evidence="7 8">KSK16Y-1</strain>
    </source>
</reference>
<dbReference type="CDD" id="cd12169">
    <property type="entry name" value="PGDH_like_1"/>
    <property type="match status" value="1"/>
</dbReference>
<dbReference type="RefSeq" id="WP_209595371.1">
    <property type="nucleotide sequence ID" value="NZ_JAGJCF010000011.1"/>
</dbReference>
<keyword evidence="2 4" id="KW-0560">Oxidoreductase</keyword>
<sequence>MTKIAVLDDYQGVALSLADWSQLGPDCEVTVFRDHLADSEAALAQLAGFDVLCLMRERMALPADLIAGLDRLKLVVVTGRSAGSVDLGAATSHGVTVCHTAPGEGGIATPELAFGLILSAMRSIPQEHLAMREGGWQETVGTSLNGKTLGLLGLGRTGQRMAKIAGAFDMKVIAWSPNLTDERAEVAGVRRAAKTELFETADVVSLHLVLSQTTRRIVGAPELAAMKPGALLVNTSRGPLIDEAALLEALRQDRIRAALDVYDTEPLPADHPLRSAPNVILTPHLGYVTEGGLREFYESTIETIAAWREGRPVNVLKNL</sequence>
<dbReference type="PANTHER" id="PTHR42789:SF1">
    <property type="entry name" value="D-ISOMER SPECIFIC 2-HYDROXYACID DEHYDROGENASE FAMILY PROTEIN (AFU_ORTHOLOGUE AFUA_6G10090)"/>
    <property type="match status" value="1"/>
</dbReference>
<dbReference type="Proteomes" id="UP000678276">
    <property type="component" value="Unassembled WGS sequence"/>
</dbReference>
<protein>
    <submittedName>
        <fullName evidence="7">D-2-hydroxyacid dehydrogenase family protein</fullName>
    </submittedName>
</protein>
<keyword evidence="8" id="KW-1185">Reference proteome</keyword>
<dbReference type="InterPro" id="IPR050857">
    <property type="entry name" value="D-2-hydroxyacid_DH"/>
</dbReference>